<sequence>TSALSQQISRLESELSTRILVRSASGVTPTEAGALFCQHATLALRHLDSAVQAAQGARLSGLVSLGLAPTTSSVLALPLIQAMKRRYPHIRLQLVEGMSGHLSAMLKSRQIDLAILFNPETGFPIRDVMPLLDETLFLIGRSEVLQQAGIEPGTEQLSLEQVVALPLIQPSKGHGLRDSLDRAFANAGSSPNVQMEIDSLAVIMDVVSAGLGATIQPGAALTRDATRKLAVIPIAMEEVRRSNLLVSLPDHELSPATLVLRAQLRKVVAKLVRDGRWLGAKLHESE</sequence>
<dbReference type="InterPro" id="IPR036390">
    <property type="entry name" value="WH_DNA-bd_sf"/>
</dbReference>
<keyword evidence="8" id="KW-1185">Reference proteome</keyword>
<dbReference type="InterPro" id="IPR000847">
    <property type="entry name" value="LysR_HTH_N"/>
</dbReference>
<reference evidence="8" key="1">
    <citation type="journal article" date="2019" name="Int. J. Syst. Evol. Microbiol.">
        <title>The Global Catalogue of Microorganisms (GCM) 10K type strain sequencing project: providing services to taxonomists for standard genome sequencing and annotation.</title>
        <authorList>
            <consortium name="The Broad Institute Genomics Platform"/>
            <consortium name="The Broad Institute Genome Sequencing Center for Infectious Disease"/>
            <person name="Wu L."/>
            <person name="Ma J."/>
        </authorList>
    </citation>
    <scope>NUCLEOTIDE SEQUENCE [LARGE SCALE GENOMIC DNA]</scope>
    <source>
        <strain evidence="8">KCTC 23707</strain>
    </source>
</reference>
<dbReference type="SUPFAM" id="SSF53850">
    <property type="entry name" value="Periplasmic binding protein-like II"/>
    <property type="match status" value="1"/>
</dbReference>
<proteinExistence type="inferred from homology"/>
<dbReference type="PROSITE" id="PS50931">
    <property type="entry name" value="HTH_LYSR"/>
    <property type="match status" value="1"/>
</dbReference>
<name>A0ABW5DJJ6_9HYPH</name>
<keyword evidence="2" id="KW-0805">Transcription regulation</keyword>
<gene>
    <name evidence="7" type="ORF">ACFSMZ_15985</name>
</gene>
<protein>
    <submittedName>
        <fullName evidence="7">LysR substrate-binding domain-containing protein</fullName>
    </submittedName>
</protein>
<keyword evidence="4" id="KW-0010">Activator</keyword>
<dbReference type="Gene3D" id="3.40.190.290">
    <property type="match status" value="1"/>
</dbReference>
<dbReference type="Proteomes" id="UP001597373">
    <property type="component" value="Unassembled WGS sequence"/>
</dbReference>
<keyword evidence="3" id="KW-0238">DNA-binding</keyword>
<dbReference type="RefSeq" id="WP_378188983.1">
    <property type="nucleotide sequence ID" value="NZ_JBHUIR010000067.1"/>
</dbReference>
<evidence type="ECO:0000259" key="6">
    <source>
        <dbReference type="PROSITE" id="PS50931"/>
    </source>
</evidence>
<dbReference type="SUPFAM" id="SSF46785">
    <property type="entry name" value="Winged helix' DNA-binding domain"/>
    <property type="match status" value="1"/>
</dbReference>
<dbReference type="EMBL" id="JBHUIR010000067">
    <property type="protein sequence ID" value="MFD2261248.1"/>
    <property type="molecule type" value="Genomic_DNA"/>
</dbReference>
<accession>A0ABW5DJJ6</accession>
<evidence type="ECO:0000313" key="7">
    <source>
        <dbReference type="EMBL" id="MFD2261248.1"/>
    </source>
</evidence>
<dbReference type="Gene3D" id="1.10.10.10">
    <property type="entry name" value="Winged helix-like DNA-binding domain superfamily/Winged helix DNA-binding domain"/>
    <property type="match status" value="1"/>
</dbReference>
<evidence type="ECO:0000256" key="1">
    <source>
        <dbReference type="ARBA" id="ARBA00009437"/>
    </source>
</evidence>
<feature type="non-terminal residue" evidence="7">
    <location>
        <position position="1"/>
    </location>
</feature>
<evidence type="ECO:0000256" key="5">
    <source>
        <dbReference type="ARBA" id="ARBA00023163"/>
    </source>
</evidence>
<organism evidence="7 8">
    <name type="scientific">Chelativorans composti</name>
    <dbReference type="NCBI Taxonomy" id="768533"/>
    <lineage>
        <taxon>Bacteria</taxon>
        <taxon>Pseudomonadati</taxon>
        <taxon>Pseudomonadota</taxon>
        <taxon>Alphaproteobacteria</taxon>
        <taxon>Hyphomicrobiales</taxon>
        <taxon>Phyllobacteriaceae</taxon>
        <taxon>Chelativorans</taxon>
    </lineage>
</organism>
<evidence type="ECO:0000256" key="4">
    <source>
        <dbReference type="ARBA" id="ARBA00023159"/>
    </source>
</evidence>
<evidence type="ECO:0000256" key="2">
    <source>
        <dbReference type="ARBA" id="ARBA00023015"/>
    </source>
</evidence>
<dbReference type="InterPro" id="IPR036388">
    <property type="entry name" value="WH-like_DNA-bd_sf"/>
</dbReference>
<keyword evidence="5" id="KW-0804">Transcription</keyword>
<comment type="caution">
    <text evidence="7">The sequence shown here is derived from an EMBL/GenBank/DDBJ whole genome shotgun (WGS) entry which is preliminary data.</text>
</comment>
<dbReference type="Pfam" id="PF03466">
    <property type="entry name" value="LysR_substrate"/>
    <property type="match status" value="1"/>
</dbReference>
<dbReference type="InterPro" id="IPR005119">
    <property type="entry name" value="LysR_subst-bd"/>
</dbReference>
<feature type="domain" description="HTH lysR-type" evidence="6">
    <location>
        <begin position="1"/>
        <end position="30"/>
    </location>
</feature>
<evidence type="ECO:0000313" key="8">
    <source>
        <dbReference type="Proteomes" id="UP001597373"/>
    </source>
</evidence>
<comment type="similarity">
    <text evidence="1">Belongs to the LysR transcriptional regulatory family.</text>
</comment>
<dbReference type="PANTHER" id="PTHR30293:SF0">
    <property type="entry name" value="NITROGEN ASSIMILATION REGULATORY PROTEIN NAC"/>
    <property type="match status" value="1"/>
</dbReference>
<dbReference type="PANTHER" id="PTHR30293">
    <property type="entry name" value="TRANSCRIPTIONAL REGULATORY PROTEIN NAC-RELATED"/>
    <property type="match status" value="1"/>
</dbReference>
<dbReference type="Pfam" id="PF00126">
    <property type="entry name" value="HTH_1"/>
    <property type="match status" value="1"/>
</dbReference>
<evidence type="ECO:0000256" key="3">
    <source>
        <dbReference type="ARBA" id="ARBA00023125"/>
    </source>
</evidence>